<keyword evidence="4" id="KW-0121">Carboxypeptidase</keyword>
<dbReference type="PANTHER" id="PTHR32282">
    <property type="entry name" value="BINDING PROTEIN TRANSPEPTIDASE, PUTATIVE-RELATED"/>
    <property type="match status" value="1"/>
</dbReference>
<reference evidence="4 5" key="1">
    <citation type="journal article" date="2015" name="Nature">
        <title>rRNA introns, odd ribosomes, and small enigmatic genomes across a large radiation of phyla.</title>
        <authorList>
            <person name="Brown C.T."/>
            <person name="Hug L.A."/>
            <person name="Thomas B.C."/>
            <person name="Sharon I."/>
            <person name="Castelle C.J."/>
            <person name="Singh A."/>
            <person name="Wilkins M.J."/>
            <person name="Williams K.H."/>
            <person name="Banfield J.F."/>
        </authorList>
    </citation>
    <scope>NUCLEOTIDE SEQUENCE [LARGE SCALE GENOMIC DNA]</scope>
</reference>
<keyword evidence="2" id="KW-0472">Membrane</keyword>
<dbReference type="InterPro" id="IPR023346">
    <property type="entry name" value="Lysozyme-like_dom_sf"/>
</dbReference>
<proteinExistence type="predicted"/>
<dbReference type="Pfam" id="PF00912">
    <property type="entry name" value="Transgly"/>
    <property type="match status" value="1"/>
</dbReference>
<feature type="transmembrane region" description="Helical" evidence="2">
    <location>
        <begin position="21"/>
        <end position="42"/>
    </location>
</feature>
<dbReference type="Gene3D" id="1.10.3810.10">
    <property type="entry name" value="Biosynthetic peptidoglycan transglycosylase-like"/>
    <property type="match status" value="1"/>
</dbReference>
<dbReference type="SUPFAM" id="SSF53955">
    <property type="entry name" value="Lysozyme-like"/>
    <property type="match status" value="1"/>
</dbReference>
<evidence type="ECO:0000313" key="5">
    <source>
        <dbReference type="Proteomes" id="UP000034893"/>
    </source>
</evidence>
<protein>
    <submittedName>
        <fullName evidence="4">Membrane carboxypeptidase</fullName>
    </submittedName>
</protein>
<gene>
    <name evidence="4" type="ORF">UT12_C0020G0001</name>
</gene>
<keyword evidence="4" id="KW-0645">Protease</keyword>
<keyword evidence="4" id="KW-0378">Hydrolase</keyword>
<dbReference type="GO" id="GO:0008955">
    <property type="term" value="F:peptidoglycan glycosyltransferase activity"/>
    <property type="evidence" value="ECO:0007669"/>
    <property type="project" value="TreeGrafter"/>
</dbReference>
<dbReference type="InterPro" id="IPR050396">
    <property type="entry name" value="Glycosyltr_51/Transpeptidase"/>
</dbReference>
<sequence>MSKKNKRGVGGSNLFKIFIKLFIIAIFLLSGGFALWASSLSVPELDSLEKRKITRSTKIYDRTGKILLYDVHENIQRTIVSFSEISRNVKNAAVAIEDADFYKHKGIKPWSIARAILINLGAFEFKQGGSTITQQVVKNSILTSEKKISRKLKEWVLALKLERKFSKEKILELYLNESPYGGSIYGIEEASNMFFAKNSA</sequence>
<evidence type="ECO:0000256" key="1">
    <source>
        <dbReference type="ARBA" id="ARBA00022679"/>
    </source>
</evidence>
<comment type="caution">
    <text evidence="4">The sequence shown here is derived from an EMBL/GenBank/DDBJ whole genome shotgun (WGS) entry which is preliminary data.</text>
</comment>
<evidence type="ECO:0000259" key="3">
    <source>
        <dbReference type="Pfam" id="PF00912"/>
    </source>
</evidence>
<dbReference type="Proteomes" id="UP000034893">
    <property type="component" value="Unassembled WGS sequence"/>
</dbReference>
<organism evidence="4 5">
    <name type="scientific">Candidatus Curtissbacteria bacterium GW2011_GWC2_38_9</name>
    <dbReference type="NCBI Taxonomy" id="1618414"/>
    <lineage>
        <taxon>Bacteria</taxon>
        <taxon>Candidatus Curtissiibacteriota</taxon>
    </lineage>
</organism>
<dbReference type="InterPro" id="IPR036950">
    <property type="entry name" value="PBP_transglycosylase"/>
</dbReference>
<dbReference type="GO" id="GO:0004180">
    <property type="term" value="F:carboxypeptidase activity"/>
    <property type="evidence" value="ECO:0007669"/>
    <property type="project" value="UniProtKB-KW"/>
</dbReference>
<evidence type="ECO:0000256" key="2">
    <source>
        <dbReference type="SAM" id="Phobius"/>
    </source>
</evidence>
<name>A0A0G0PIR8_9BACT</name>
<feature type="domain" description="Glycosyl transferase family 51" evidence="3">
    <location>
        <begin position="71"/>
        <end position="198"/>
    </location>
</feature>
<dbReference type="PANTHER" id="PTHR32282:SF33">
    <property type="entry name" value="PEPTIDOGLYCAN GLYCOSYLTRANSFERASE"/>
    <property type="match status" value="1"/>
</dbReference>
<dbReference type="InterPro" id="IPR001264">
    <property type="entry name" value="Glyco_trans_51"/>
</dbReference>
<keyword evidence="2" id="KW-0812">Transmembrane</keyword>
<dbReference type="EMBL" id="LBVP01000020">
    <property type="protein sequence ID" value="KKQ89216.1"/>
    <property type="molecule type" value="Genomic_DNA"/>
</dbReference>
<accession>A0A0G0PIR8</accession>
<evidence type="ECO:0000313" key="4">
    <source>
        <dbReference type="EMBL" id="KKQ89216.1"/>
    </source>
</evidence>
<keyword evidence="2" id="KW-1133">Transmembrane helix</keyword>
<dbReference type="AlphaFoldDB" id="A0A0G0PIR8"/>
<keyword evidence="1" id="KW-0808">Transferase</keyword>
<feature type="non-terminal residue" evidence="4">
    <location>
        <position position="200"/>
    </location>
</feature>